<comment type="cofactor">
    <cofactor evidence="1">
        <name>a divalent metal cation</name>
        <dbReference type="ChEBI" id="CHEBI:60240"/>
    </cofactor>
</comment>
<evidence type="ECO:0000259" key="3">
    <source>
        <dbReference type="Pfam" id="PF13359"/>
    </source>
</evidence>
<evidence type="ECO:0000313" key="5">
    <source>
        <dbReference type="RefSeq" id="XP_025412158.1"/>
    </source>
</evidence>
<reference evidence="5" key="1">
    <citation type="submission" date="2025-08" db="UniProtKB">
        <authorList>
            <consortium name="RefSeq"/>
        </authorList>
    </citation>
    <scope>IDENTIFICATION</scope>
    <source>
        <tissue evidence="5">Whole body</tissue>
    </source>
</reference>
<dbReference type="GeneID" id="112684727"/>
<dbReference type="AlphaFoldDB" id="A0A8B8FNM0"/>
<organism evidence="4 5">
    <name type="scientific">Sipha flava</name>
    <name type="common">yellow sugarcane aphid</name>
    <dbReference type="NCBI Taxonomy" id="143950"/>
    <lineage>
        <taxon>Eukaryota</taxon>
        <taxon>Metazoa</taxon>
        <taxon>Ecdysozoa</taxon>
        <taxon>Arthropoda</taxon>
        <taxon>Hexapoda</taxon>
        <taxon>Insecta</taxon>
        <taxon>Pterygota</taxon>
        <taxon>Neoptera</taxon>
        <taxon>Paraneoptera</taxon>
        <taxon>Hemiptera</taxon>
        <taxon>Sternorrhyncha</taxon>
        <taxon>Aphidomorpha</taxon>
        <taxon>Aphidoidea</taxon>
        <taxon>Aphididae</taxon>
        <taxon>Sipha</taxon>
    </lineage>
</organism>
<accession>A0A8B8FNM0</accession>
<dbReference type="OrthoDB" id="6577953at2759"/>
<gene>
    <name evidence="5" type="primary">LOC112684727</name>
</gene>
<sequence length="203" mass="23578">MAVSDADGLFLSIDVGEYERNSDGRALKESAFGKALFDKQLKLPKPSPLPGEEKVFLYYFVANEAFPLTNNIMKPYPRRQLTNERRIYNYRISRGRKSLECSFGMLASKFRVLETPIHCNVGRIDNIVQALCVLHNFIRIHEGTYSEPAMEQDTTNYLNEDQPNQSQRNNQRSTNNTIYLRNRLCNFFLKPGQILPWQEKYTV</sequence>
<keyword evidence="4" id="KW-1185">Reference proteome</keyword>
<evidence type="ECO:0000256" key="1">
    <source>
        <dbReference type="ARBA" id="ARBA00001968"/>
    </source>
</evidence>
<proteinExistence type="predicted"/>
<evidence type="ECO:0000256" key="2">
    <source>
        <dbReference type="ARBA" id="ARBA00022723"/>
    </source>
</evidence>
<dbReference type="RefSeq" id="XP_025412158.1">
    <property type="nucleotide sequence ID" value="XM_025556373.1"/>
</dbReference>
<keyword evidence="2" id="KW-0479">Metal-binding</keyword>
<evidence type="ECO:0000313" key="4">
    <source>
        <dbReference type="Proteomes" id="UP000694846"/>
    </source>
</evidence>
<feature type="domain" description="DDE Tnp4" evidence="3">
    <location>
        <begin position="2"/>
        <end position="136"/>
    </location>
</feature>
<dbReference type="Pfam" id="PF13359">
    <property type="entry name" value="DDE_Tnp_4"/>
    <property type="match status" value="1"/>
</dbReference>
<protein>
    <submittedName>
        <fullName evidence="5">Uncharacterized protein LOC112684727</fullName>
    </submittedName>
</protein>
<dbReference type="GO" id="GO:0046872">
    <property type="term" value="F:metal ion binding"/>
    <property type="evidence" value="ECO:0007669"/>
    <property type="project" value="UniProtKB-KW"/>
</dbReference>
<dbReference type="InterPro" id="IPR027806">
    <property type="entry name" value="HARBI1_dom"/>
</dbReference>
<dbReference type="Proteomes" id="UP000694846">
    <property type="component" value="Unplaced"/>
</dbReference>
<name>A0A8B8FNM0_9HEMI</name>